<name>A0A927B9L3_9BACT</name>
<evidence type="ECO:0000313" key="2">
    <source>
        <dbReference type="EMBL" id="MBD2757696.1"/>
    </source>
</evidence>
<sequence length="155" mass="17554">MDVYRINKEPYHQEPLSVVGSHRHGGRWNPKGMGILYTSRTPELALLETLVHLPPLTLAELPQLWLSRLRLPVEADSIFWLDPSKLPAYWKSGTLGETQTILTEWLQAPFCLAIAVPSVILEMSYNLLLHPQHASFAEVEVIGQSPIPLDSRLRK</sequence>
<accession>A0A927B9L3</accession>
<keyword evidence="3" id="KW-1185">Reference proteome</keyword>
<dbReference type="SMART" id="SM00953">
    <property type="entry name" value="RES"/>
    <property type="match status" value="1"/>
</dbReference>
<protein>
    <submittedName>
        <fullName evidence="2">RES family NAD+ phosphorylase</fullName>
    </submittedName>
</protein>
<reference evidence="2" key="1">
    <citation type="submission" date="2020-09" db="EMBL/GenBank/DDBJ databases">
        <authorList>
            <person name="Kim M.K."/>
        </authorList>
    </citation>
    <scope>NUCLEOTIDE SEQUENCE</scope>
    <source>
        <strain evidence="2">BT704</strain>
    </source>
</reference>
<dbReference type="RefSeq" id="WP_191043320.1">
    <property type="nucleotide sequence ID" value="NZ_JACXAA010000028.1"/>
</dbReference>
<proteinExistence type="predicted"/>
<dbReference type="Proteomes" id="UP000653797">
    <property type="component" value="Unassembled WGS sequence"/>
</dbReference>
<dbReference type="InterPro" id="IPR014914">
    <property type="entry name" value="RES_dom"/>
</dbReference>
<evidence type="ECO:0000259" key="1">
    <source>
        <dbReference type="SMART" id="SM00953"/>
    </source>
</evidence>
<dbReference type="EMBL" id="JACXAA010000028">
    <property type="protein sequence ID" value="MBD2757696.1"/>
    <property type="molecule type" value="Genomic_DNA"/>
</dbReference>
<evidence type="ECO:0000313" key="3">
    <source>
        <dbReference type="Proteomes" id="UP000653797"/>
    </source>
</evidence>
<dbReference type="AlphaFoldDB" id="A0A927B9L3"/>
<dbReference type="Pfam" id="PF08808">
    <property type="entry name" value="RES"/>
    <property type="match status" value="1"/>
</dbReference>
<comment type="caution">
    <text evidence="2">The sequence shown here is derived from an EMBL/GenBank/DDBJ whole genome shotgun (WGS) entry which is preliminary data.</text>
</comment>
<gene>
    <name evidence="2" type="ORF">IC230_32805</name>
</gene>
<organism evidence="2 3">
    <name type="scientific">Spirosoma validum</name>
    <dbReference type="NCBI Taxonomy" id="2771355"/>
    <lineage>
        <taxon>Bacteria</taxon>
        <taxon>Pseudomonadati</taxon>
        <taxon>Bacteroidota</taxon>
        <taxon>Cytophagia</taxon>
        <taxon>Cytophagales</taxon>
        <taxon>Cytophagaceae</taxon>
        <taxon>Spirosoma</taxon>
    </lineage>
</organism>
<feature type="domain" description="RES" evidence="1">
    <location>
        <begin position="15"/>
        <end position="143"/>
    </location>
</feature>